<feature type="transmembrane region" description="Helical" evidence="14">
    <location>
        <begin position="353"/>
        <end position="374"/>
    </location>
</feature>
<comment type="similarity">
    <text evidence="2">Belongs to the GPC1 family.</text>
</comment>
<evidence type="ECO:0000256" key="9">
    <source>
        <dbReference type="ARBA" id="ARBA00023136"/>
    </source>
</evidence>
<keyword evidence="8" id="KW-0443">Lipid metabolism</keyword>
<dbReference type="Pfam" id="PF10998">
    <property type="entry name" value="DUF2838"/>
    <property type="match status" value="1"/>
</dbReference>
<evidence type="ECO:0000256" key="7">
    <source>
        <dbReference type="ARBA" id="ARBA00022989"/>
    </source>
</evidence>
<dbReference type="PANTHER" id="PTHR31201:SF1">
    <property type="entry name" value="GLYCEROPHOSPHOCHOLINE ACYLTRANSFERASE 1"/>
    <property type="match status" value="1"/>
</dbReference>
<feature type="compositionally biased region" description="Polar residues" evidence="13">
    <location>
        <begin position="450"/>
        <end position="476"/>
    </location>
</feature>
<feature type="transmembrane region" description="Helical" evidence="14">
    <location>
        <begin position="208"/>
        <end position="227"/>
    </location>
</feature>
<dbReference type="AlphaFoldDB" id="A0A6U2ZWK0"/>
<keyword evidence="4" id="KW-0444">Lipid biosynthesis</keyword>
<reference evidence="15" key="1">
    <citation type="submission" date="2021-01" db="EMBL/GenBank/DDBJ databases">
        <authorList>
            <person name="Corre E."/>
            <person name="Pelletier E."/>
            <person name="Niang G."/>
            <person name="Scheremetjew M."/>
            <person name="Finn R."/>
            <person name="Kale V."/>
            <person name="Holt S."/>
            <person name="Cochrane G."/>
            <person name="Meng A."/>
            <person name="Brown T."/>
            <person name="Cohen L."/>
        </authorList>
    </citation>
    <scope>NUCLEOTIDE SEQUENCE</scope>
    <source>
        <strain evidence="15">CCCM811</strain>
    </source>
</reference>
<dbReference type="GO" id="GO:0016746">
    <property type="term" value="F:acyltransferase activity"/>
    <property type="evidence" value="ECO:0007669"/>
    <property type="project" value="UniProtKB-KW"/>
</dbReference>
<evidence type="ECO:0000256" key="12">
    <source>
        <dbReference type="ARBA" id="ARBA00023315"/>
    </source>
</evidence>
<evidence type="ECO:0000313" key="15">
    <source>
        <dbReference type="EMBL" id="CAE0677150.1"/>
    </source>
</evidence>
<evidence type="ECO:0000256" key="8">
    <source>
        <dbReference type="ARBA" id="ARBA00023098"/>
    </source>
</evidence>
<evidence type="ECO:0000256" key="11">
    <source>
        <dbReference type="ARBA" id="ARBA00023264"/>
    </source>
</evidence>
<evidence type="ECO:0000256" key="1">
    <source>
        <dbReference type="ARBA" id="ARBA00004141"/>
    </source>
</evidence>
<dbReference type="PANTHER" id="PTHR31201">
    <property type="entry name" value="OS01G0585100 PROTEIN"/>
    <property type="match status" value="1"/>
</dbReference>
<proteinExistence type="inferred from homology"/>
<feature type="transmembrane region" description="Helical" evidence="14">
    <location>
        <begin position="157"/>
        <end position="176"/>
    </location>
</feature>
<name>A0A6U2ZWK0_9EUKA</name>
<feature type="transmembrane region" description="Helical" evidence="14">
    <location>
        <begin position="271"/>
        <end position="291"/>
    </location>
</feature>
<keyword evidence="11" id="KW-1208">Phospholipid metabolism</keyword>
<feature type="compositionally biased region" description="Basic and acidic residues" evidence="13">
    <location>
        <begin position="425"/>
        <end position="445"/>
    </location>
</feature>
<dbReference type="InterPro" id="IPR021261">
    <property type="entry name" value="GPCAT"/>
</dbReference>
<keyword evidence="6 14" id="KW-0812">Transmembrane</keyword>
<dbReference type="EMBL" id="HBIV01040969">
    <property type="protein sequence ID" value="CAE0677150.1"/>
    <property type="molecule type" value="Transcribed_RNA"/>
</dbReference>
<sequence>MEDPDDNVLVSETLDMLEDSDLMFEEDETDALTLTDLLGFLDEVDVPNALRKRTKIWGEKIKHHRQRIETRLKGAHEHLKNIKNGLQRRGKAMRKVIRDASNRTARRIITGDSNKKVREYIKEPPVAKLIDCVSFTLGVILLVSAEFVSLTAPQHFWIFYITTAWAMIFTRIALWWGGNFKYFLFDFCYFGNLVFTLVLLLAPTNTAFLQVCFVWANGPIGLAMITWRNSLVFHSLEKVTSFYIHGAPPLAMMLIRWFVKDTPMCDQGGCVLSWFNWWVLSISGYLFWQVLQLVLTEIIGKTEIQTKGLQTSCRWIATHPKMPVHSISLKISRYFGIMGKEEKYDHTTWKTKVIFISFQAVYTMLTLLPCKILFESFWANMVYLFVLYIYCVWNGARYYIHVFAERYTLQFRGVDSKSQSQAEPAETKEMMLKNGELKLPHDDKKPKAHSATSSDNPLPSGRPNGTSQSDAETTSDAQKKVQ</sequence>
<evidence type="ECO:0000256" key="2">
    <source>
        <dbReference type="ARBA" id="ARBA00006675"/>
    </source>
</evidence>
<feature type="region of interest" description="Disordered" evidence="13">
    <location>
        <begin position="418"/>
        <end position="482"/>
    </location>
</feature>
<keyword evidence="12" id="KW-0012">Acyltransferase</keyword>
<evidence type="ECO:0000256" key="10">
    <source>
        <dbReference type="ARBA" id="ARBA00023209"/>
    </source>
</evidence>
<comment type="subcellular location">
    <subcellularLocation>
        <location evidence="1">Membrane</location>
        <topology evidence="1">Multi-pass membrane protein</topology>
    </subcellularLocation>
</comment>
<feature type="transmembrane region" description="Helical" evidence="14">
    <location>
        <begin position="183"/>
        <end position="202"/>
    </location>
</feature>
<accession>A0A6U2ZWK0</accession>
<dbReference type="GO" id="GO:0006656">
    <property type="term" value="P:phosphatidylcholine biosynthetic process"/>
    <property type="evidence" value="ECO:0007669"/>
    <property type="project" value="TreeGrafter"/>
</dbReference>
<evidence type="ECO:0000256" key="13">
    <source>
        <dbReference type="SAM" id="MobiDB-lite"/>
    </source>
</evidence>
<evidence type="ECO:0000256" key="3">
    <source>
        <dbReference type="ARBA" id="ARBA00019082"/>
    </source>
</evidence>
<keyword evidence="7 14" id="KW-1133">Transmembrane helix</keyword>
<protein>
    <recommendedName>
        <fullName evidence="3">Glycerophosphocholine acyltransferase 1</fullName>
    </recommendedName>
</protein>
<evidence type="ECO:0000256" key="14">
    <source>
        <dbReference type="SAM" id="Phobius"/>
    </source>
</evidence>
<feature type="transmembrane region" description="Helical" evidence="14">
    <location>
        <begin position="380"/>
        <end position="400"/>
    </location>
</feature>
<feature type="transmembrane region" description="Helical" evidence="14">
    <location>
        <begin position="239"/>
        <end position="259"/>
    </location>
</feature>
<evidence type="ECO:0000256" key="4">
    <source>
        <dbReference type="ARBA" id="ARBA00022516"/>
    </source>
</evidence>
<keyword evidence="5" id="KW-0808">Transferase</keyword>
<evidence type="ECO:0000256" key="6">
    <source>
        <dbReference type="ARBA" id="ARBA00022692"/>
    </source>
</evidence>
<organism evidence="15">
    <name type="scientific">Lotharella globosa</name>
    <dbReference type="NCBI Taxonomy" id="91324"/>
    <lineage>
        <taxon>Eukaryota</taxon>
        <taxon>Sar</taxon>
        <taxon>Rhizaria</taxon>
        <taxon>Cercozoa</taxon>
        <taxon>Chlorarachniophyceae</taxon>
        <taxon>Lotharella</taxon>
    </lineage>
</organism>
<gene>
    <name evidence="15" type="ORF">LGLO00237_LOCUS28930</name>
</gene>
<keyword evidence="9 14" id="KW-0472">Membrane</keyword>
<keyword evidence="10" id="KW-0594">Phospholipid biosynthesis</keyword>
<evidence type="ECO:0000256" key="5">
    <source>
        <dbReference type="ARBA" id="ARBA00022679"/>
    </source>
</evidence>
<dbReference type="GO" id="GO:0016020">
    <property type="term" value="C:membrane"/>
    <property type="evidence" value="ECO:0007669"/>
    <property type="project" value="UniProtKB-SubCell"/>
</dbReference>